<feature type="transmembrane region" description="Helical" evidence="1">
    <location>
        <begin position="6"/>
        <end position="21"/>
    </location>
</feature>
<comment type="caution">
    <text evidence="3">The sequence shown here is derived from an EMBL/GenBank/DDBJ whole genome shotgun (WGS) entry which is preliminary data.</text>
</comment>
<reference evidence="3 4" key="1">
    <citation type="submission" date="2019-11" db="EMBL/GenBank/DDBJ databases">
        <title>Maribacter lutea sp. nov., a marine bacterium isolated from intertidal sand.</title>
        <authorList>
            <person name="Liu A."/>
        </authorList>
    </citation>
    <scope>NUCLEOTIDE SEQUENCE [LARGE SCALE GENOMIC DNA]</scope>
    <source>
        <strain evidence="3 4">RZ05</strain>
    </source>
</reference>
<evidence type="ECO:0000313" key="4">
    <source>
        <dbReference type="Proteomes" id="UP000443153"/>
    </source>
</evidence>
<keyword evidence="1" id="KW-0472">Membrane</keyword>
<keyword evidence="1" id="KW-0812">Transmembrane</keyword>
<keyword evidence="1" id="KW-1133">Transmembrane helix</keyword>
<dbReference type="AlphaFoldDB" id="A0A6I2MHU3"/>
<dbReference type="GO" id="GO:0000155">
    <property type="term" value="F:phosphorelay sensor kinase activity"/>
    <property type="evidence" value="ECO:0007669"/>
    <property type="project" value="InterPro"/>
</dbReference>
<gene>
    <name evidence="3" type="ORF">GJ691_03750</name>
</gene>
<evidence type="ECO:0000259" key="2">
    <source>
        <dbReference type="Pfam" id="PF06580"/>
    </source>
</evidence>
<dbReference type="GO" id="GO:0016020">
    <property type="term" value="C:membrane"/>
    <property type="evidence" value="ECO:0007669"/>
    <property type="project" value="InterPro"/>
</dbReference>
<dbReference type="InterPro" id="IPR050640">
    <property type="entry name" value="Bact_2-comp_sensor_kinase"/>
</dbReference>
<dbReference type="PANTHER" id="PTHR34220:SF7">
    <property type="entry name" value="SENSOR HISTIDINE KINASE YPDA"/>
    <property type="match status" value="1"/>
</dbReference>
<protein>
    <recommendedName>
        <fullName evidence="2">Signal transduction histidine kinase internal region domain-containing protein</fullName>
    </recommendedName>
</protein>
<keyword evidence="4" id="KW-1185">Reference proteome</keyword>
<name>A0A6I2MHU3_9FLAO</name>
<accession>A0A6I2MHU3</accession>
<feature type="transmembrane region" description="Helical" evidence="1">
    <location>
        <begin position="161"/>
        <end position="181"/>
    </location>
</feature>
<feature type="transmembrane region" description="Helical" evidence="1">
    <location>
        <begin position="77"/>
        <end position="97"/>
    </location>
</feature>
<dbReference type="Pfam" id="PF06580">
    <property type="entry name" value="His_kinase"/>
    <property type="match status" value="1"/>
</dbReference>
<feature type="transmembrane region" description="Helical" evidence="1">
    <location>
        <begin position="118"/>
        <end position="141"/>
    </location>
</feature>
<organism evidence="3 4">
    <name type="scientific">Maribacter luteus</name>
    <dbReference type="NCBI Taxonomy" id="2594478"/>
    <lineage>
        <taxon>Bacteria</taxon>
        <taxon>Pseudomonadati</taxon>
        <taxon>Bacteroidota</taxon>
        <taxon>Flavobacteriia</taxon>
        <taxon>Flavobacteriales</taxon>
        <taxon>Flavobacteriaceae</taxon>
        <taxon>Maribacter</taxon>
    </lineage>
</organism>
<dbReference type="PANTHER" id="PTHR34220">
    <property type="entry name" value="SENSOR HISTIDINE KINASE YPDA"/>
    <property type="match status" value="1"/>
</dbReference>
<sequence length="396" mass="45567">MGACPWFIGLGLCYLLCFNTKKNHNGLSSNRKQDYGRTMVRFFVKHIFWVIQFFAWGLIGLIVLSQGDNHDHPLDKLFMVLTVFLSGLLATSLHRWFLRKWIGFGSFDLKKVFITIGLVLLSSLIYTGLFMGFAALSGYLLTAFEVPKAISKEKPNEFAKAIFFVIPFIILLGWTVLYFGIKTFVNYNNARIHRLKLREEVKKAQLNTLKGHVNAKFMARTLNCIKELMLVDVKKSRLMLTELSELLRYSLTKNTVDTVELNEELEMVRIFIDLTNLDKPFNLFVDPNKDESILHLGIPPMLLLNFVELCSKELWLGDKPSEMHITLENGMLFFEVEGGNQNISEKEGNLIRKSIEQRLWLLYGHNALLKNGLRNGRHVWAMMIPSIIQNEITTVV</sequence>
<dbReference type="OrthoDB" id="9809908at2"/>
<evidence type="ECO:0000256" key="1">
    <source>
        <dbReference type="SAM" id="Phobius"/>
    </source>
</evidence>
<feature type="domain" description="Signal transduction histidine kinase internal region" evidence="2">
    <location>
        <begin position="204"/>
        <end position="277"/>
    </location>
</feature>
<evidence type="ECO:0000313" key="3">
    <source>
        <dbReference type="EMBL" id="MRX63278.1"/>
    </source>
</evidence>
<dbReference type="EMBL" id="WKJH01000002">
    <property type="protein sequence ID" value="MRX63278.1"/>
    <property type="molecule type" value="Genomic_DNA"/>
</dbReference>
<dbReference type="Proteomes" id="UP000443153">
    <property type="component" value="Unassembled WGS sequence"/>
</dbReference>
<feature type="transmembrane region" description="Helical" evidence="1">
    <location>
        <begin position="42"/>
        <end position="65"/>
    </location>
</feature>
<proteinExistence type="predicted"/>
<dbReference type="InterPro" id="IPR010559">
    <property type="entry name" value="Sig_transdc_His_kin_internal"/>
</dbReference>